<evidence type="ECO:0000256" key="1">
    <source>
        <dbReference type="ARBA" id="ARBA00022884"/>
    </source>
</evidence>
<sequence>MASQKKSDNVKEARPRALSSAIASTPGTDPGGGVRLDTLSISGSSPAQCTPPHVTQGAGKQDLATGAGQSNTTSPSFEVGAKPSGEVFGSPLKSARKPHRESTVQRILKDLNAPLEVARAIEGNIAAKPAVEGQIVGPAEHGLRYRTSNLSARHQVAGVDAQSVYSPEACVFVANLPEPKDDRALEAAVTREFSRFGTVYVKIRRDQHHMPFAFCQFTNVDHAKLAIEQGRGANILGRPCRTEKVKANCLFIVYKRSRDTITPEEARDLLEKHGKVKKAELLGKDLQELLRLPQTVLVEFTKFDAGRDLHVAYRRHDTYRVEAFDPKKSLAASRGDHDAVYLDRYDTVRRSIFVGGIHPSVTEEGLVELFREVGQVVKINFVKKPSVSSVPRDFAFLEFEHSDSPDAAVQAFHGMTFAGATLRVERKVAKDYLPTPRYTHHHQAAEFTSPTQAGPSHQPNTPSGSASLRAEHQAPASHHTPSMGPAWGSYSQPVPMNASPFYQGSPYYHGAAGVPMTPPASAYGYMPGFWPTPAGMPPYMADPAMAYYYSPVPIENYPGYPGYEMHSPAQNGQNGDVNGDEDQGEEREANN</sequence>
<dbReference type="CDD" id="cd00590">
    <property type="entry name" value="RRM_SF"/>
    <property type="match status" value="1"/>
</dbReference>
<accession>A0AA38RR38</accession>
<evidence type="ECO:0000313" key="5">
    <source>
        <dbReference type="EMBL" id="KAJ9155734.1"/>
    </source>
</evidence>
<dbReference type="Proteomes" id="UP001174694">
    <property type="component" value="Unassembled WGS sequence"/>
</dbReference>
<dbReference type="InterPro" id="IPR012677">
    <property type="entry name" value="Nucleotide-bd_a/b_plait_sf"/>
</dbReference>
<reference evidence="5" key="1">
    <citation type="submission" date="2022-07" db="EMBL/GenBank/DDBJ databases">
        <title>Fungi with potential for degradation of polypropylene.</title>
        <authorList>
            <person name="Gostincar C."/>
        </authorList>
    </citation>
    <scope>NUCLEOTIDE SEQUENCE</scope>
    <source>
        <strain evidence="5">EXF-13308</strain>
    </source>
</reference>
<evidence type="ECO:0000256" key="3">
    <source>
        <dbReference type="SAM" id="MobiDB-lite"/>
    </source>
</evidence>
<organism evidence="5 6">
    <name type="scientific">Pleurostoma richardsiae</name>
    <dbReference type="NCBI Taxonomy" id="41990"/>
    <lineage>
        <taxon>Eukaryota</taxon>
        <taxon>Fungi</taxon>
        <taxon>Dikarya</taxon>
        <taxon>Ascomycota</taxon>
        <taxon>Pezizomycotina</taxon>
        <taxon>Sordariomycetes</taxon>
        <taxon>Sordariomycetidae</taxon>
        <taxon>Calosphaeriales</taxon>
        <taxon>Pleurostomataceae</taxon>
        <taxon>Pleurostoma</taxon>
    </lineage>
</organism>
<dbReference type="InterPro" id="IPR035979">
    <property type="entry name" value="RBD_domain_sf"/>
</dbReference>
<name>A0AA38RR38_9PEZI</name>
<dbReference type="SUPFAM" id="SSF54928">
    <property type="entry name" value="RNA-binding domain, RBD"/>
    <property type="match status" value="2"/>
</dbReference>
<dbReference type="InterPro" id="IPR000504">
    <property type="entry name" value="RRM_dom"/>
</dbReference>
<feature type="region of interest" description="Disordered" evidence="3">
    <location>
        <begin position="563"/>
        <end position="591"/>
    </location>
</feature>
<dbReference type="Gene3D" id="3.30.70.330">
    <property type="match status" value="2"/>
</dbReference>
<keyword evidence="6" id="KW-1185">Reference proteome</keyword>
<dbReference type="PANTHER" id="PTHR48027">
    <property type="entry name" value="HETEROGENEOUS NUCLEAR RIBONUCLEOPROTEIN 87F-RELATED"/>
    <property type="match status" value="1"/>
</dbReference>
<feature type="domain" description="RRM" evidence="4">
    <location>
        <begin position="350"/>
        <end position="429"/>
    </location>
</feature>
<feature type="compositionally biased region" description="Polar residues" evidence="3">
    <location>
        <begin position="67"/>
        <end position="76"/>
    </location>
</feature>
<dbReference type="GO" id="GO:0003723">
    <property type="term" value="F:RNA binding"/>
    <property type="evidence" value="ECO:0007669"/>
    <property type="project" value="UniProtKB-UniRule"/>
</dbReference>
<feature type="domain" description="RRM" evidence="4">
    <location>
        <begin position="169"/>
        <end position="247"/>
    </location>
</feature>
<dbReference type="EMBL" id="JANBVO010000003">
    <property type="protein sequence ID" value="KAJ9155734.1"/>
    <property type="molecule type" value="Genomic_DNA"/>
</dbReference>
<feature type="region of interest" description="Disordered" evidence="3">
    <location>
        <begin position="1"/>
        <end position="83"/>
    </location>
</feature>
<dbReference type="SMART" id="SM00360">
    <property type="entry name" value="RRM"/>
    <property type="match status" value="2"/>
</dbReference>
<dbReference type="PROSITE" id="PS50102">
    <property type="entry name" value="RRM"/>
    <property type="match status" value="2"/>
</dbReference>
<gene>
    <name evidence="5" type="ORF">NKR23_g1624</name>
</gene>
<feature type="compositionally biased region" description="Polar residues" evidence="3">
    <location>
        <begin position="448"/>
        <end position="466"/>
    </location>
</feature>
<comment type="caution">
    <text evidence="5">The sequence shown here is derived from an EMBL/GenBank/DDBJ whole genome shotgun (WGS) entry which is preliminary data.</text>
</comment>
<evidence type="ECO:0000313" key="6">
    <source>
        <dbReference type="Proteomes" id="UP001174694"/>
    </source>
</evidence>
<proteinExistence type="predicted"/>
<feature type="compositionally biased region" description="Basic and acidic residues" evidence="3">
    <location>
        <begin position="1"/>
        <end position="15"/>
    </location>
</feature>
<dbReference type="Pfam" id="PF00076">
    <property type="entry name" value="RRM_1"/>
    <property type="match status" value="2"/>
</dbReference>
<feature type="region of interest" description="Disordered" evidence="3">
    <location>
        <begin position="448"/>
        <end position="486"/>
    </location>
</feature>
<dbReference type="AlphaFoldDB" id="A0AA38RR38"/>
<keyword evidence="1 2" id="KW-0694">RNA-binding</keyword>
<protein>
    <submittedName>
        <fullName evidence="5">Meiotic activator RIM4</fullName>
    </submittedName>
</protein>
<dbReference type="FunFam" id="3.30.70.330:FF:000736">
    <property type="entry name" value="Polyadenylate-binding protein, putative"/>
    <property type="match status" value="1"/>
</dbReference>
<evidence type="ECO:0000259" key="4">
    <source>
        <dbReference type="PROSITE" id="PS50102"/>
    </source>
</evidence>
<evidence type="ECO:0000256" key="2">
    <source>
        <dbReference type="PROSITE-ProRule" id="PRU00176"/>
    </source>
</evidence>
<feature type="compositionally biased region" description="Polar residues" evidence="3">
    <location>
        <begin position="39"/>
        <end position="48"/>
    </location>
</feature>
<dbReference type="InterPro" id="IPR052462">
    <property type="entry name" value="SLIRP/GR-RBP-like"/>
</dbReference>